<evidence type="ECO:0000256" key="5">
    <source>
        <dbReference type="ARBA" id="ARBA00022723"/>
    </source>
</evidence>
<protein>
    <recommendedName>
        <fullName evidence="4">[histone H3]-dimethyl-L-lysine(36) demethylase</fullName>
        <ecNumber evidence="4">1.14.11.27</ecNumber>
    </recommendedName>
    <alternativeName>
        <fullName evidence="13">[Histone-H3]-lysine-36 demethylase 1</fullName>
    </alternativeName>
</protein>
<dbReference type="Gene3D" id="2.60.120.650">
    <property type="entry name" value="Cupin"/>
    <property type="match status" value="1"/>
</dbReference>
<dbReference type="Gene3D" id="3.30.40.10">
    <property type="entry name" value="Zinc/RING finger domain, C3HC4 (zinc finger)"/>
    <property type="match status" value="1"/>
</dbReference>
<feature type="region of interest" description="Disordered" evidence="15">
    <location>
        <begin position="151"/>
        <end position="285"/>
    </location>
</feature>
<feature type="region of interest" description="Disordered" evidence="15">
    <location>
        <begin position="793"/>
        <end position="813"/>
    </location>
</feature>
<evidence type="ECO:0000256" key="12">
    <source>
        <dbReference type="ARBA" id="ARBA00023242"/>
    </source>
</evidence>
<evidence type="ECO:0000256" key="15">
    <source>
        <dbReference type="SAM" id="MobiDB-lite"/>
    </source>
</evidence>
<dbReference type="GO" id="GO:0046872">
    <property type="term" value="F:metal ion binding"/>
    <property type="evidence" value="ECO:0007669"/>
    <property type="project" value="UniProtKB-KW"/>
</dbReference>
<feature type="region of interest" description="Disordered" evidence="15">
    <location>
        <begin position="915"/>
        <end position="938"/>
    </location>
</feature>
<keyword evidence="10" id="KW-0805">Transcription regulation</keyword>
<evidence type="ECO:0000256" key="1">
    <source>
        <dbReference type="ARBA" id="ARBA00001954"/>
    </source>
</evidence>
<evidence type="ECO:0000256" key="13">
    <source>
        <dbReference type="ARBA" id="ARBA00031083"/>
    </source>
</evidence>
<keyword evidence="18" id="KW-1185">Reference proteome</keyword>
<evidence type="ECO:0000256" key="4">
    <source>
        <dbReference type="ARBA" id="ARBA00013246"/>
    </source>
</evidence>
<evidence type="ECO:0000259" key="16">
    <source>
        <dbReference type="PROSITE" id="PS51184"/>
    </source>
</evidence>
<evidence type="ECO:0000256" key="3">
    <source>
        <dbReference type="ARBA" id="ARBA00008037"/>
    </source>
</evidence>
<keyword evidence="7" id="KW-0223">Dioxygenase</keyword>
<evidence type="ECO:0000256" key="14">
    <source>
        <dbReference type="ARBA" id="ARBA00047915"/>
    </source>
</evidence>
<dbReference type="Pfam" id="PF02373">
    <property type="entry name" value="JmjC"/>
    <property type="match status" value="1"/>
</dbReference>
<dbReference type="OrthoDB" id="5876800at2759"/>
<dbReference type="InterPro" id="IPR013083">
    <property type="entry name" value="Znf_RING/FYVE/PHD"/>
</dbReference>
<evidence type="ECO:0000256" key="8">
    <source>
        <dbReference type="ARBA" id="ARBA00023002"/>
    </source>
</evidence>
<dbReference type="PANTHER" id="PTHR23123">
    <property type="entry name" value="PHD/F-BOX CONTAINING PROTEIN"/>
    <property type="match status" value="1"/>
</dbReference>
<dbReference type="InterPro" id="IPR041070">
    <property type="entry name" value="JHD"/>
</dbReference>
<keyword evidence="9" id="KW-0408">Iron</keyword>
<evidence type="ECO:0000256" key="10">
    <source>
        <dbReference type="ARBA" id="ARBA00023015"/>
    </source>
</evidence>
<proteinExistence type="inferred from homology"/>
<feature type="compositionally biased region" description="Basic and acidic residues" evidence="15">
    <location>
        <begin position="224"/>
        <end position="240"/>
    </location>
</feature>
<dbReference type="SMART" id="SM00558">
    <property type="entry name" value="JmjC"/>
    <property type="match status" value="1"/>
</dbReference>
<dbReference type="InterPro" id="IPR003347">
    <property type="entry name" value="JmjC_dom"/>
</dbReference>
<dbReference type="SUPFAM" id="SSF51197">
    <property type="entry name" value="Clavaminate synthase-like"/>
    <property type="match status" value="1"/>
</dbReference>
<comment type="caution">
    <text evidence="17">The sequence shown here is derived from an EMBL/GenBank/DDBJ whole genome shotgun (WGS) entry which is preliminary data.</text>
</comment>
<keyword evidence="8" id="KW-0560">Oxidoreductase</keyword>
<dbReference type="STRING" id="71784.A0A1Y2B4A6"/>
<comment type="catalytic activity">
    <reaction evidence="14">
        <text>N(6),N(6)-dimethyl-L-lysyl(36)-[histone H3] + 2 2-oxoglutarate + 2 O2 = L-lysyl(36)-[histone H3] + 2 formaldehyde + 2 succinate + 2 CO2</text>
        <dbReference type="Rhea" id="RHEA:42032"/>
        <dbReference type="Rhea" id="RHEA-COMP:9785"/>
        <dbReference type="Rhea" id="RHEA-COMP:9787"/>
        <dbReference type="ChEBI" id="CHEBI:15379"/>
        <dbReference type="ChEBI" id="CHEBI:16526"/>
        <dbReference type="ChEBI" id="CHEBI:16810"/>
        <dbReference type="ChEBI" id="CHEBI:16842"/>
        <dbReference type="ChEBI" id="CHEBI:29969"/>
        <dbReference type="ChEBI" id="CHEBI:30031"/>
        <dbReference type="ChEBI" id="CHEBI:61976"/>
        <dbReference type="EC" id="1.14.11.27"/>
    </reaction>
</comment>
<dbReference type="AlphaFoldDB" id="A0A1Y2B4A6"/>
<evidence type="ECO:0000313" key="17">
    <source>
        <dbReference type="EMBL" id="ORY29669.1"/>
    </source>
</evidence>
<dbReference type="EC" id="1.14.11.27" evidence="4"/>
<dbReference type="GO" id="GO:0140680">
    <property type="term" value="F:histone H3K36me/H3K36me2 demethylase activity"/>
    <property type="evidence" value="ECO:0007669"/>
    <property type="project" value="UniProtKB-EC"/>
</dbReference>
<organism evidence="17 18">
    <name type="scientific">Naematelia encephala</name>
    <dbReference type="NCBI Taxonomy" id="71784"/>
    <lineage>
        <taxon>Eukaryota</taxon>
        <taxon>Fungi</taxon>
        <taxon>Dikarya</taxon>
        <taxon>Basidiomycota</taxon>
        <taxon>Agaricomycotina</taxon>
        <taxon>Tremellomycetes</taxon>
        <taxon>Tremellales</taxon>
        <taxon>Naemateliaceae</taxon>
        <taxon>Naematelia</taxon>
    </lineage>
</organism>
<feature type="domain" description="JmjC" evidence="16">
    <location>
        <begin position="471"/>
        <end position="666"/>
    </location>
</feature>
<feature type="compositionally biased region" description="Polar residues" evidence="15">
    <location>
        <begin position="344"/>
        <end position="355"/>
    </location>
</feature>
<dbReference type="InParanoid" id="A0A1Y2B4A6"/>
<reference evidence="17 18" key="1">
    <citation type="submission" date="2016-07" db="EMBL/GenBank/DDBJ databases">
        <title>Pervasive Adenine N6-methylation of Active Genes in Fungi.</title>
        <authorList>
            <consortium name="DOE Joint Genome Institute"/>
            <person name="Mondo S.J."/>
            <person name="Dannebaum R.O."/>
            <person name="Kuo R.C."/>
            <person name="Labutti K."/>
            <person name="Haridas S."/>
            <person name="Kuo A."/>
            <person name="Salamov A."/>
            <person name="Ahrendt S.R."/>
            <person name="Lipzen A."/>
            <person name="Sullivan W."/>
            <person name="Andreopoulos W.B."/>
            <person name="Clum A."/>
            <person name="Lindquist E."/>
            <person name="Daum C."/>
            <person name="Ramamoorthy G.K."/>
            <person name="Gryganskyi A."/>
            <person name="Culley D."/>
            <person name="Magnuson J.K."/>
            <person name="James T.Y."/>
            <person name="O'Malley M.A."/>
            <person name="Stajich J.E."/>
            <person name="Spatafora J.W."/>
            <person name="Visel A."/>
            <person name="Grigoriev I.V."/>
        </authorList>
    </citation>
    <scope>NUCLEOTIDE SEQUENCE [LARGE SCALE GENOMIC DNA]</scope>
    <source>
        <strain evidence="17 18">68-887.2</strain>
    </source>
</reference>
<gene>
    <name evidence="17" type="ORF">BCR39DRAFT_531569</name>
</gene>
<dbReference type="Pfam" id="PF17811">
    <property type="entry name" value="JHD"/>
    <property type="match status" value="1"/>
</dbReference>
<evidence type="ECO:0000256" key="9">
    <source>
        <dbReference type="ARBA" id="ARBA00023004"/>
    </source>
</evidence>
<evidence type="ECO:0000256" key="7">
    <source>
        <dbReference type="ARBA" id="ARBA00022964"/>
    </source>
</evidence>
<evidence type="ECO:0000313" key="18">
    <source>
        <dbReference type="Proteomes" id="UP000193986"/>
    </source>
</evidence>
<evidence type="ECO:0000256" key="11">
    <source>
        <dbReference type="ARBA" id="ARBA00023163"/>
    </source>
</evidence>
<sequence>MTSVKESSPEERCALCPLTGPPARTKAPPSTTIPPEQIIEIVQPPASDTSLSRTSPFSIGLSSLQRTTLPPTPPETSANDDSFHWIACSNCDVWYHSVCILLGGDEWARSVPEEIRKEIEVNDTGEGAWTNWTGWVGRWYCKVCIDQENDPTSSHPRHHPLIATLKKGFPPKPKGAPRLSKSLKRSPSSTTIASAASPGTSKKRRITGVITRPLTPNSIAMKDSGVERKPDIHRDQKSEEFDSDVDMLDDRGEGSSKSAILPTSRATENRPVTPVMDASSRPKRQAALNRPDYHALHNHDAAPTSRWLALIADPERYGATIKPDDFPRIPASLLSRDWIESSNATTRHSATSLDPASQEGLPTSKDPPDFSPSLFYGSMREPLVVRKEDGGFEGLGGRLPGKDLTVADVARLVGPDVQVPVIDVNTQKSSQWPLSRWAEYIYLRSHPVAQASNADMEILRGKTYNIISLEITGTDLAKRVRPPRLVREVDWVDLFWNFGPDGKPGEVAALRGEMDGTVVTAEGGGELRHALTGRKGKTASWPKVQLYCLMGTKGSWTDWHVDFAASSVYYTVHSGAKTFFFIRPTEKNLKAYTAWCGSSELQHTTWLGSMCDDDVRKVTLNAGDTMIIPSGYIHAVYTPLDSIVFGGNFLHSYDIPTQLRLRQIEIDTKVPPMFRFPQLDKLCWYVADRYCSDLRHLRAYRPRSTANPSPPHPRILIGLAHLARFLSSQVAILEDETAEDKTRKSVYDKIPTDVVRDPAGLAKELAWRVERELALSKTLDVDADGELEVKWNGDAKEPRNGKKRVHGSKHKTATETGLRMLSPVSRTDNFFPPPWSQDLHPVDREVVTVKLPRPDKTSNHTNEYAEEAKQERKVIRQSRTRVRYLEDGRVIQEEQDVVFTETRISWPESRVNGTTATAAVNGNGDRVHGVDQDVKNAD</sequence>
<name>A0A1Y2B4A6_9TREE</name>
<evidence type="ECO:0000256" key="2">
    <source>
        <dbReference type="ARBA" id="ARBA00004123"/>
    </source>
</evidence>
<keyword evidence="11" id="KW-0804">Transcription</keyword>
<comment type="subcellular location">
    <subcellularLocation>
        <location evidence="2">Nucleus</location>
    </subcellularLocation>
</comment>
<dbReference type="InterPro" id="IPR050690">
    <property type="entry name" value="JHDM1_Histone_Demethylase"/>
</dbReference>
<dbReference type="EMBL" id="MCFC01000024">
    <property type="protein sequence ID" value="ORY29669.1"/>
    <property type="molecule type" value="Genomic_DNA"/>
</dbReference>
<feature type="compositionally biased region" description="Basic residues" evidence="15">
    <location>
        <begin position="801"/>
        <end position="811"/>
    </location>
</feature>
<keyword evidence="12" id="KW-0539">Nucleus</keyword>
<feature type="compositionally biased region" description="Basic and acidic residues" evidence="15">
    <location>
        <begin position="925"/>
        <end position="938"/>
    </location>
</feature>
<keyword evidence="6" id="KW-0156">Chromatin regulator</keyword>
<feature type="region of interest" description="Disordered" evidence="15">
    <location>
        <begin position="344"/>
        <end position="372"/>
    </location>
</feature>
<accession>A0A1Y2B4A6</accession>
<dbReference type="PROSITE" id="PS51184">
    <property type="entry name" value="JMJC"/>
    <property type="match status" value="1"/>
</dbReference>
<keyword evidence="5" id="KW-0479">Metal-binding</keyword>
<evidence type="ECO:0000256" key="6">
    <source>
        <dbReference type="ARBA" id="ARBA00022853"/>
    </source>
</evidence>
<comment type="similarity">
    <text evidence="3">Belongs to the JHDM1 histone demethylase family.</text>
</comment>
<dbReference type="GO" id="GO:0005634">
    <property type="term" value="C:nucleus"/>
    <property type="evidence" value="ECO:0007669"/>
    <property type="project" value="UniProtKB-SubCell"/>
</dbReference>
<dbReference type="Proteomes" id="UP000193986">
    <property type="component" value="Unassembled WGS sequence"/>
</dbReference>
<comment type="cofactor">
    <cofactor evidence="1">
        <name>Fe(2+)</name>
        <dbReference type="ChEBI" id="CHEBI:29033"/>
    </cofactor>
</comment>
<feature type="compositionally biased region" description="Low complexity" evidence="15">
    <location>
        <begin position="176"/>
        <end position="200"/>
    </location>
</feature>
<feature type="region of interest" description="Disordered" evidence="15">
    <location>
        <begin position="1"/>
        <end position="34"/>
    </location>
</feature>